<protein>
    <submittedName>
        <fullName evidence="1">Uncharacterized protein</fullName>
    </submittedName>
</protein>
<dbReference type="EMBL" id="GBRH01193700">
    <property type="protein sequence ID" value="JAE04196.1"/>
    <property type="molecule type" value="Transcribed_RNA"/>
</dbReference>
<evidence type="ECO:0000313" key="1">
    <source>
        <dbReference type="EMBL" id="JAE04196.1"/>
    </source>
</evidence>
<organism evidence="1">
    <name type="scientific">Arundo donax</name>
    <name type="common">Giant reed</name>
    <name type="synonym">Donax arundinaceus</name>
    <dbReference type="NCBI Taxonomy" id="35708"/>
    <lineage>
        <taxon>Eukaryota</taxon>
        <taxon>Viridiplantae</taxon>
        <taxon>Streptophyta</taxon>
        <taxon>Embryophyta</taxon>
        <taxon>Tracheophyta</taxon>
        <taxon>Spermatophyta</taxon>
        <taxon>Magnoliopsida</taxon>
        <taxon>Liliopsida</taxon>
        <taxon>Poales</taxon>
        <taxon>Poaceae</taxon>
        <taxon>PACMAD clade</taxon>
        <taxon>Arundinoideae</taxon>
        <taxon>Arundineae</taxon>
        <taxon>Arundo</taxon>
    </lineage>
</organism>
<reference evidence="1" key="2">
    <citation type="journal article" date="2015" name="Data Brief">
        <title>Shoot transcriptome of the giant reed, Arundo donax.</title>
        <authorList>
            <person name="Barrero R.A."/>
            <person name="Guerrero F.D."/>
            <person name="Moolhuijzen P."/>
            <person name="Goolsby J.A."/>
            <person name="Tidwell J."/>
            <person name="Bellgard S.E."/>
            <person name="Bellgard M.I."/>
        </authorList>
    </citation>
    <scope>NUCLEOTIDE SEQUENCE</scope>
    <source>
        <tissue evidence="1">Shoot tissue taken approximately 20 cm above the soil surface</tissue>
    </source>
</reference>
<proteinExistence type="predicted"/>
<reference evidence="1" key="1">
    <citation type="submission" date="2014-09" db="EMBL/GenBank/DDBJ databases">
        <authorList>
            <person name="Magalhaes I.L.F."/>
            <person name="Oliveira U."/>
            <person name="Santos F.R."/>
            <person name="Vidigal T.H.D.A."/>
            <person name="Brescovit A.D."/>
            <person name="Santos A.J."/>
        </authorList>
    </citation>
    <scope>NUCLEOTIDE SEQUENCE</scope>
    <source>
        <tissue evidence="1">Shoot tissue taken approximately 20 cm above the soil surface</tissue>
    </source>
</reference>
<accession>A0A0A9F253</accession>
<sequence length="29" mass="3480">MIIRGKRCMRKTTVKVDKRLFDLTELSQL</sequence>
<name>A0A0A9F253_ARUDO</name>
<dbReference type="AlphaFoldDB" id="A0A0A9F253"/>